<reference evidence="1" key="1">
    <citation type="submission" date="2014-05" db="EMBL/GenBank/DDBJ databases">
        <authorList>
            <person name="Chronopoulou M."/>
        </authorList>
    </citation>
    <scope>NUCLEOTIDE SEQUENCE</scope>
    <source>
        <tissue evidence="1">Whole organism</tissue>
    </source>
</reference>
<protein>
    <submittedName>
        <fullName evidence="1">Uncharacterized protein</fullName>
    </submittedName>
</protein>
<proteinExistence type="predicted"/>
<accession>A0A0K2UZN9</accession>
<evidence type="ECO:0000313" key="1">
    <source>
        <dbReference type="EMBL" id="CDW43709.1"/>
    </source>
</evidence>
<sequence>MSTLKEDQELYNAVKPAKSGVWDSAILKAYSKRKDSISLRNGSLFWGCTPNCPLRKTFVEELHLTH</sequence>
<name>A0A0K2UZN9_LEPSM</name>
<dbReference type="AlphaFoldDB" id="A0A0K2UZN9"/>
<organism evidence="1">
    <name type="scientific">Lepeophtheirus salmonis</name>
    <name type="common">Salmon louse</name>
    <name type="synonym">Caligus salmonis</name>
    <dbReference type="NCBI Taxonomy" id="72036"/>
    <lineage>
        <taxon>Eukaryota</taxon>
        <taxon>Metazoa</taxon>
        <taxon>Ecdysozoa</taxon>
        <taxon>Arthropoda</taxon>
        <taxon>Crustacea</taxon>
        <taxon>Multicrustacea</taxon>
        <taxon>Hexanauplia</taxon>
        <taxon>Copepoda</taxon>
        <taxon>Siphonostomatoida</taxon>
        <taxon>Caligidae</taxon>
        <taxon>Lepeophtheirus</taxon>
    </lineage>
</organism>
<dbReference type="EMBL" id="HACA01026348">
    <property type="protein sequence ID" value="CDW43709.1"/>
    <property type="molecule type" value="Transcribed_RNA"/>
</dbReference>